<dbReference type="OrthoDB" id="8903691at2"/>
<dbReference type="AlphaFoldDB" id="A0A1R1I2A5"/>
<dbReference type="InterPro" id="IPR007607">
    <property type="entry name" value="BacA/B"/>
</dbReference>
<keyword evidence="3" id="KW-1185">Reference proteome</keyword>
<evidence type="ECO:0000313" key="2">
    <source>
        <dbReference type="EMBL" id="OMG52847.1"/>
    </source>
</evidence>
<dbReference type="Pfam" id="PF04519">
    <property type="entry name" value="Bactofilin"/>
    <property type="match status" value="1"/>
</dbReference>
<dbReference type="EMBL" id="MTHD01000004">
    <property type="protein sequence ID" value="OMG52847.1"/>
    <property type="molecule type" value="Genomic_DNA"/>
</dbReference>
<sequence length="133" mass="13744">MFGKKNSAGAQARIDSLIGAGTCIEGKIRFSGGLRVDGEVRGSVEAVSGASSSTLVVSDQARIEGAVSVAHLVLNGVVVGPVSVAESLEMQPKARIVGDVTYAAIEMHQGAVIEGRLVHEHKSVLEPNVLPED</sequence>
<evidence type="ECO:0000256" key="1">
    <source>
        <dbReference type="ARBA" id="ARBA00044755"/>
    </source>
</evidence>
<accession>A0A1R1I2A5</accession>
<dbReference type="PANTHER" id="PTHR35024">
    <property type="entry name" value="HYPOTHETICAL CYTOSOLIC PROTEIN"/>
    <property type="match status" value="1"/>
</dbReference>
<name>A0A1R1I2A5_9RHOO</name>
<reference evidence="2 3" key="1">
    <citation type="submission" date="2016-10" db="EMBL/GenBank/DDBJ databases">
        <title>Alkaliphiles isolated from bioreactors.</title>
        <authorList>
            <person name="Salah Z."/>
            <person name="Rout S.P."/>
            <person name="Humphreys P.N."/>
        </authorList>
    </citation>
    <scope>NUCLEOTIDE SEQUENCE [LARGE SCALE GENOMIC DNA]</scope>
    <source>
        <strain evidence="2 3">ZS02</strain>
    </source>
</reference>
<organism evidence="2 3">
    <name type="scientific">Azonexus hydrophilus</name>
    <dbReference type="NCBI Taxonomy" id="418702"/>
    <lineage>
        <taxon>Bacteria</taxon>
        <taxon>Pseudomonadati</taxon>
        <taxon>Pseudomonadota</taxon>
        <taxon>Betaproteobacteria</taxon>
        <taxon>Rhodocyclales</taxon>
        <taxon>Azonexaceae</taxon>
        <taxon>Azonexus</taxon>
    </lineage>
</organism>
<proteinExistence type="inferred from homology"/>
<dbReference type="PANTHER" id="PTHR35024:SF4">
    <property type="entry name" value="POLYMER-FORMING CYTOSKELETAL PROTEIN"/>
    <property type="match status" value="1"/>
</dbReference>
<comment type="similarity">
    <text evidence="1">Belongs to the bactofilin family.</text>
</comment>
<gene>
    <name evidence="2" type="ORF">BJN45_11310</name>
</gene>
<dbReference type="RefSeq" id="WP_076095331.1">
    <property type="nucleotide sequence ID" value="NZ_MTHD01000004.1"/>
</dbReference>
<comment type="caution">
    <text evidence="2">The sequence shown here is derived from an EMBL/GenBank/DDBJ whole genome shotgun (WGS) entry which is preliminary data.</text>
</comment>
<evidence type="ECO:0000313" key="3">
    <source>
        <dbReference type="Proteomes" id="UP000187526"/>
    </source>
</evidence>
<dbReference type="Proteomes" id="UP000187526">
    <property type="component" value="Unassembled WGS sequence"/>
</dbReference>
<protein>
    <submittedName>
        <fullName evidence="2">Cell shape determination protein CcmA</fullName>
    </submittedName>
</protein>
<dbReference type="STRING" id="418702.BJN45_11310"/>